<dbReference type="EC" id="2.7.7.6" evidence="2"/>
<evidence type="ECO:0000256" key="2">
    <source>
        <dbReference type="ARBA" id="ARBA00012418"/>
    </source>
</evidence>
<dbReference type="GO" id="GO:0003899">
    <property type="term" value="F:DNA-directed RNA polymerase activity"/>
    <property type="evidence" value="ECO:0007669"/>
    <property type="project" value="UniProtKB-EC"/>
</dbReference>
<evidence type="ECO:0000256" key="5">
    <source>
        <dbReference type="ARBA" id="ARBA00022695"/>
    </source>
</evidence>
<evidence type="ECO:0000256" key="3">
    <source>
        <dbReference type="ARBA" id="ARBA00022478"/>
    </source>
</evidence>
<reference evidence="9" key="1">
    <citation type="journal article" date="2020" name="Mitochondrial DNA Part B Resour">
        <title>Complete mitochondrial genome of Medinilla magnifica (Myrtales, Melastomataceae).</title>
        <authorList>
            <person name="Wu H.-H."/>
            <person name="Zhao X.-H."/>
            <person name="Zong X.-Y."/>
            <person name="Ding R."/>
            <person name="Chen X.-H."/>
        </authorList>
    </citation>
    <scope>NUCLEOTIDE SEQUENCE</scope>
</reference>
<proteinExistence type="inferred from homology"/>
<dbReference type="AlphaFoldDB" id="A0A7D9MX48"/>
<dbReference type="InterPro" id="IPR046950">
    <property type="entry name" value="DNA-dir_Rpol_C_phage-type"/>
</dbReference>
<dbReference type="EMBL" id="MT043351">
    <property type="protein sequence ID" value="QLA48223.1"/>
    <property type="molecule type" value="Genomic_DNA"/>
</dbReference>
<dbReference type="GO" id="GO:0006390">
    <property type="term" value="P:mitochondrial transcription"/>
    <property type="evidence" value="ECO:0007669"/>
    <property type="project" value="TreeGrafter"/>
</dbReference>
<comment type="similarity">
    <text evidence="1">Belongs to the phage and mitochondrial RNA polymerase family.</text>
</comment>
<accession>A0A7D9MX48</accession>
<keyword evidence="5" id="KW-0548">Nucleotidyltransferase</keyword>
<dbReference type="GO" id="GO:0034245">
    <property type="term" value="C:mitochondrial DNA-directed RNA polymerase complex"/>
    <property type="evidence" value="ECO:0007669"/>
    <property type="project" value="TreeGrafter"/>
</dbReference>
<protein>
    <recommendedName>
        <fullName evidence="2">DNA-directed RNA polymerase</fullName>
        <ecNumber evidence="2">2.7.7.6</ecNumber>
    </recommendedName>
</protein>
<keyword evidence="3" id="KW-0240">DNA-directed RNA polymerase</keyword>
<dbReference type="Gene3D" id="1.10.150.20">
    <property type="entry name" value="5' to 3' exonuclease, C-terminal subdomain"/>
    <property type="match status" value="1"/>
</dbReference>
<evidence type="ECO:0000256" key="4">
    <source>
        <dbReference type="ARBA" id="ARBA00022679"/>
    </source>
</evidence>
<dbReference type="InterPro" id="IPR043502">
    <property type="entry name" value="DNA/RNA_pol_sf"/>
</dbReference>
<evidence type="ECO:0000259" key="8">
    <source>
        <dbReference type="Pfam" id="PF00940"/>
    </source>
</evidence>
<reference evidence="9" key="2">
    <citation type="submission" date="2020-02" db="EMBL/GenBank/DDBJ databases">
        <authorList>
            <person name="Chen X.H."/>
        </authorList>
    </citation>
    <scope>NUCLEOTIDE SEQUENCE</scope>
</reference>
<gene>
    <name evidence="9" type="primary">RNA_pol</name>
</gene>
<feature type="domain" description="DNA-directed RNA polymerase C-terminal" evidence="8">
    <location>
        <begin position="519"/>
        <end position="833"/>
    </location>
</feature>
<dbReference type="InterPro" id="IPR002092">
    <property type="entry name" value="DNA-dir_Rpol_phage-type"/>
</dbReference>
<sequence>MKYTNNNIINTIKLNKYNMLLNCSCNMLLNSSWNMFLNRSYNSTIINEFWDQFYRDIEENSLYKLDRERYNEKVIQLLNEYKKDNKLSNNTIDPSDNELQKLQMRVEDLTNKFDECSIFNETPNLIKLLIGKNLKSAKLYLKIYIPQDIYNSTIVLFGEYTLEAIIIYVLGLLFHSIHESSVVRVSTLLEMLDRTVRTQANIINKNKMVSSTETSSRVDSSKEGDIKHKKGTKFEIGRRLLEFMIERQVIHIESISAVDKKAVVKDKGKGYLESNLFAVCNFDLSILPLKLNLPMVCKPLDWEHPTDNEFYWDFEIRKPFVLSDMRGGYLSCPTLDIYNRVGLLSSHNLSNFNIELDDYKYKEMCSILNELQKQGFQINKKVLEFIKKNRPTLEKVGLLMPGILARLNLKEAFDLLRTSYYQNKAINGACSLGSLLNELAIMAQKARYEDFIIRLVSAYEDYVFYLPAFMDFRGRIYRSGILHFHERDLAKSLIVFANNHQEEEGSNQSAKDIVASAAAFKYKKFYLYDEALQWYKENQSLIYASDESLISFAKDASDPFQFIAKALCNDDGVQEYRRIIPITQDAAASAYQIMSYLLLNEEMAKRTNLIPHPDGKIQDVYAYLLQDLKAFMHHRINDKLKMEIIESKLDRKLIKRLFMPLIYGKTLISMEKDISLTYGQLLSRKDSYNLAKLSNEFWIHKYPDIVNLMKMITIISWFCSAKDRAVVYNIPYFSTKQDYMSFVKEEIIVYERSTKKRRRVTLSVPTMKRDRRKTQSSTCANFIHQKDAYIAMKVVESLVSQRAAIYTVHDNFITTPPFVKVVPDIYTKVFINMGPPL</sequence>
<dbReference type="PROSITE" id="PS00489">
    <property type="entry name" value="RNA_POL_PHAGE_2"/>
    <property type="match status" value="1"/>
</dbReference>
<evidence type="ECO:0000256" key="6">
    <source>
        <dbReference type="ARBA" id="ARBA00023163"/>
    </source>
</evidence>
<keyword evidence="6" id="KW-0804">Transcription</keyword>
<comment type="catalytic activity">
    <reaction evidence="7">
        <text>RNA(n) + a ribonucleoside 5'-triphosphate = RNA(n+1) + diphosphate</text>
        <dbReference type="Rhea" id="RHEA:21248"/>
        <dbReference type="Rhea" id="RHEA-COMP:14527"/>
        <dbReference type="Rhea" id="RHEA-COMP:17342"/>
        <dbReference type="ChEBI" id="CHEBI:33019"/>
        <dbReference type="ChEBI" id="CHEBI:61557"/>
        <dbReference type="ChEBI" id="CHEBI:140395"/>
        <dbReference type="EC" id="2.7.7.6"/>
    </reaction>
</comment>
<dbReference type="GO" id="GO:0003677">
    <property type="term" value="F:DNA binding"/>
    <property type="evidence" value="ECO:0007669"/>
    <property type="project" value="InterPro"/>
</dbReference>
<name>A0A7D9MX48_9MYRT</name>
<dbReference type="PANTHER" id="PTHR10102">
    <property type="entry name" value="DNA-DIRECTED RNA POLYMERASE, MITOCHONDRIAL"/>
    <property type="match status" value="1"/>
</dbReference>
<evidence type="ECO:0000256" key="1">
    <source>
        <dbReference type="ARBA" id="ARBA00009493"/>
    </source>
</evidence>
<evidence type="ECO:0000313" key="9">
    <source>
        <dbReference type="EMBL" id="QLA48223.1"/>
    </source>
</evidence>
<evidence type="ECO:0000256" key="7">
    <source>
        <dbReference type="ARBA" id="ARBA00048552"/>
    </source>
</evidence>
<dbReference type="Pfam" id="PF00940">
    <property type="entry name" value="RNA_pol"/>
    <property type="match status" value="1"/>
</dbReference>
<dbReference type="SUPFAM" id="SSF56672">
    <property type="entry name" value="DNA/RNA polymerases"/>
    <property type="match status" value="1"/>
</dbReference>
<keyword evidence="4" id="KW-0808">Transferase</keyword>
<keyword evidence="9" id="KW-0496">Mitochondrion</keyword>
<organism evidence="9">
    <name type="scientific">Medinilla magnifica</name>
    <dbReference type="NCBI Taxonomy" id="1799599"/>
    <lineage>
        <taxon>Eukaryota</taxon>
        <taxon>Viridiplantae</taxon>
        <taxon>Streptophyta</taxon>
        <taxon>Embryophyta</taxon>
        <taxon>Tracheophyta</taxon>
        <taxon>Spermatophyta</taxon>
        <taxon>Magnoliopsida</taxon>
        <taxon>eudicotyledons</taxon>
        <taxon>Gunneridae</taxon>
        <taxon>Pentapetalae</taxon>
        <taxon>rosids</taxon>
        <taxon>malvids</taxon>
        <taxon>Myrtales</taxon>
        <taxon>Melastomataceae</taxon>
        <taxon>Melastomatoideae</taxon>
        <taxon>Dissochaeteae</taxon>
        <taxon>Medinilla</taxon>
    </lineage>
</organism>
<dbReference type="PANTHER" id="PTHR10102:SF8">
    <property type="entry name" value="DNA-DIRECTED RNA POLYMERASE-RELATED"/>
    <property type="match status" value="1"/>
</dbReference>
<geneLocation type="mitochondrion" evidence="9"/>